<organism evidence="3 4">
    <name type="scientific">Zunongwangia atlantica 22II14-10F7</name>
    <dbReference type="NCBI Taxonomy" id="1185767"/>
    <lineage>
        <taxon>Bacteria</taxon>
        <taxon>Pseudomonadati</taxon>
        <taxon>Bacteroidota</taxon>
        <taxon>Flavobacteriia</taxon>
        <taxon>Flavobacteriales</taxon>
        <taxon>Flavobacteriaceae</taxon>
        <taxon>Zunongwangia</taxon>
    </lineage>
</organism>
<feature type="transmembrane region" description="Helical" evidence="1">
    <location>
        <begin position="90"/>
        <end position="108"/>
    </location>
</feature>
<feature type="transmembrane region" description="Helical" evidence="1">
    <location>
        <begin position="6"/>
        <end position="27"/>
    </location>
</feature>
<dbReference type="RefSeq" id="WP_084839885.1">
    <property type="nucleotide sequence ID" value="NZ_ARYN01000001.1"/>
</dbReference>
<dbReference type="InterPro" id="IPR011499">
    <property type="entry name" value="Lipid_A_biosynth_N"/>
</dbReference>
<feature type="domain" description="Lipid A biosynthesis N-terminal" evidence="2">
    <location>
        <begin position="130"/>
        <end position="201"/>
    </location>
</feature>
<dbReference type="GO" id="GO:0016020">
    <property type="term" value="C:membrane"/>
    <property type="evidence" value="ECO:0007669"/>
    <property type="project" value="GOC"/>
</dbReference>
<dbReference type="EMBL" id="ARYN01000001">
    <property type="protein sequence ID" value="ORL47394.1"/>
    <property type="molecule type" value="Genomic_DNA"/>
</dbReference>
<sequence length="212" mass="24961">MSQWLINTIGFAAQILFSGRLLLQWILSEKHKKVLTPSLFWKFSLVASFLLFVYGDLRDDFSIMFGQAITYYIYIRNLQLQGEWDKMKRIFQLFIYIFPAFVVLYNYNNGTLDLQRFFGNESIPIWLVLLGTVAQIIFNLRFLYQWIYSEKKKESLLPLGFWILSLIGASLILIYAIIRKDPVLFTGHIFGSVVYVRNIILSQKSKRQLNET</sequence>
<protein>
    <recommendedName>
        <fullName evidence="2">Lipid A biosynthesis N-terminal domain-containing protein</fullName>
    </recommendedName>
</protein>
<feature type="transmembrane region" description="Helical" evidence="1">
    <location>
        <begin position="39"/>
        <end position="55"/>
    </location>
</feature>
<reference evidence="3 4" key="1">
    <citation type="submission" date="2013-04" db="EMBL/GenBank/DDBJ databases">
        <title>Zunongwangia sp. 22II14-10F7 Genome Sequencing.</title>
        <authorList>
            <person name="Lai Q."/>
            <person name="Shao Z."/>
        </authorList>
    </citation>
    <scope>NUCLEOTIDE SEQUENCE [LARGE SCALE GENOMIC DNA]</scope>
    <source>
        <strain evidence="3 4">22II14-10F7</strain>
    </source>
</reference>
<evidence type="ECO:0000259" key="2">
    <source>
        <dbReference type="SMART" id="SM01259"/>
    </source>
</evidence>
<dbReference type="GO" id="GO:0008915">
    <property type="term" value="F:lipid-A-disaccharide synthase activity"/>
    <property type="evidence" value="ECO:0007669"/>
    <property type="project" value="InterPro"/>
</dbReference>
<dbReference type="Gene3D" id="1.20.1280.290">
    <property type="match status" value="1"/>
</dbReference>
<dbReference type="AlphaFoldDB" id="A0A1Y1TA08"/>
<keyword evidence="1" id="KW-0812">Transmembrane</keyword>
<dbReference type="STRING" id="1185767.IIF7_01495"/>
<dbReference type="GO" id="GO:0009245">
    <property type="term" value="P:lipid A biosynthetic process"/>
    <property type="evidence" value="ECO:0007669"/>
    <property type="project" value="InterPro"/>
</dbReference>
<keyword evidence="1" id="KW-1133">Transmembrane helix</keyword>
<evidence type="ECO:0000313" key="4">
    <source>
        <dbReference type="Proteomes" id="UP000192746"/>
    </source>
</evidence>
<feature type="transmembrane region" description="Helical" evidence="1">
    <location>
        <begin position="183"/>
        <end position="200"/>
    </location>
</feature>
<evidence type="ECO:0000256" key="1">
    <source>
        <dbReference type="SAM" id="Phobius"/>
    </source>
</evidence>
<comment type="caution">
    <text evidence="3">The sequence shown here is derived from an EMBL/GenBank/DDBJ whole genome shotgun (WGS) entry which is preliminary data.</text>
</comment>
<dbReference type="Proteomes" id="UP000192746">
    <property type="component" value="Unassembled WGS sequence"/>
</dbReference>
<dbReference type="OrthoDB" id="9793186at2"/>
<feature type="domain" description="Lipid A biosynthesis N-terminal" evidence="2">
    <location>
        <begin position="9"/>
        <end position="80"/>
    </location>
</feature>
<keyword evidence="4" id="KW-1185">Reference proteome</keyword>
<accession>A0A1Y1TA08</accession>
<name>A0A1Y1TA08_9FLAO</name>
<feature type="transmembrane region" description="Helical" evidence="1">
    <location>
        <begin position="123"/>
        <end position="144"/>
    </location>
</feature>
<feature type="transmembrane region" description="Helical" evidence="1">
    <location>
        <begin position="61"/>
        <end position="78"/>
    </location>
</feature>
<proteinExistence type="predicted"/>
<feature type="transmembrane region" description="Helical" evidence="1">
    <location>
        <begin position="156"/>
        <end position="177"/>
    </location>
</feature>
<evidence type="ECO:0000313" key="3">
    <source>
        <dbReference type="EMBL" id="ORL47394.1"/>
    </source>
</evidence>
<dbReference type="SMART" id="SM01259">
    <property type="entry name" value="LAB_N"/>
    <property type="match status" value="2"/>
</dbReference>
<gene>
    <name evidence="3" type="ORF">IIF7_01495</name>
</gene>
<dbReference type="Pfam" id="PF07578">
    <property type="entry name" value="LAB_N"/>
    <property type="match status" value="2"/>
</dbReference>
<keyword evidence="1" id="KW-0472">Membrane</keyword>